<protein>
    <submittedName>
        <fullName evidence="1">Uncharacterized protein</fullName>
    </submittedName>
</protein>
<keyword evidence="2" id="KW-1185">Reference proteome</keyword>
<dbReference type="Proteomes" id="UP001239111">
    <property type="component" value="Chromosome 3"/>
</dbReference>
<proteinExistence type="predicted"/>
<sequence length="785" mass="86616">MKCSITFRVIVKQVWANEADDVELPCDLTPGDGINDSVSMVLWFKDEAGIPLYNLDARDGDLYKAIHWTMSGSLGNRTYFQVDSGSGSARLKIKSVTFEDQGLFRCRVDFDNSPTRNFRVNLTLIEPPSKPTIYDAQGREVTGVGGPFLEGYDLLLTCQVSGGKPRPTVTWWQDDEMLDGVMEEPELLGAKSKFSVNRLFVGRVTRSLWGAKLECRAESRAQGKSKVVVRKVPLDIYLKPAVVNIVIADDRIYAGHPVTMRCESWGSSPAARIVWRLGGLVIRDSSLSSAQRSNLTESKMARVLDKDDDGKELTCRAENPRFPGGVLEKTKVLRVLYAPTAKIELATGYNMDTLREGDDVKFVCNYQSNPEPTSIEWMHNGQQVQHSVQAGVLISSTTLTLRVLTLAHGGEYSCLVKNAVGETSSAPLVVNMKYAPRCKPGCEWQEVTVTPGETIRLHCEVEADPRDSLRFSWTRNSSLGDVFPVNNPRSHSGLLEYTPRLEHEFGTLACWASNGVGRQARPCHFDIIPVKPPEKPIDCSLRNDSSAMEVNCIPGDSGGLTQQFVLEVRTALPSPSPTSSGQLMHQIQSDQGAMSDQQLQQVLSSTPAVYQDRSDEPNFQLYGLVPGYDYTIAVFAETSRGRSSPLLIENVRVAEPIKARAAESRFLGDLAAAVIPHSVAGGNFESAFLIIVAIVVVAALIFVGVGVMIGLMICRRQASPAKPHEGLDDFTTPTYIPAQRVEPRIRYAGDRRRAQRSSLYMEESRNEPDLLQQVDIDLQDDGKDI</sequence>
<accession>A0ACC2NUF3</accession>
<reference evidence="1" key="1">
    <citation type="submission" date="2023-04" db="EMBL/GenBank/DDBJ databases">
        <title>A chromosome-level genome assembly of the parasitoid wasp Eretmocerus hayati.</title>
        <authorList>
            <person name="Zhong Y."/>
            <person name="Liu S."/>
            <person name="Liu Y."/>
        </authorList>
    </citation>
    <scope>NUCLEOTIDE SEQUENCE</scope>
    <source>
        <strain evidence="1">ZJU_SS_LIU_2023</strain>
    </source>
</reference>
<evidence type="ECO:0000313" key="2">
    <source>
        <dbReference type="Proteomes" id="UP001239111"/>
    </source>
</evidence>
<comment type="caution">
    <text evidence="1">The sequence shown here is derived from an EMBL/GenBank/DDBJ whole genome shotgun (WGS) entry which is preliminary data.</text>
</comment>
<organism evidence="1 2">
    <name type="scientific">Eretmocerus hayati</name>
    <dbReference type="NCBI Taxonomy" id="131215"/>
    <lineage>
        <taxon>Eukaryota</taxon>
        <taxon>Metazoa</taxon>
        <taxon>Ecdysozoa</taxon>
        <taxon>Arthropoda</taxon>
        <taxon>Hexapoda</taxon>
        <taxon>Insecta</taxon>
        <taxon>Pterygota</taxon>
        <taxon>Neoptera</taxon>
        <taxon>Endopterygota</taxon>
        <taxon>Hymenoptera</taxon>
        <taxon>Apocrita</taxon>
        <taxon>Proctotrupomorpha</taxon>
        <taxon>Chalcidoidea</taxon>
        <taxon>Aphelinidae</taxon>
        <taxon>Aphelininae</taxon>
        <taxon>Eretmocerus</taxon>
    </lineage>
</organism>
<gene>
    <name evidence="1" type="ORF">QAD02_005765</name>
</gene>
<dbReference type="EMBL" id="CM056743">
    <property type="protein sequence ID" value="KAJ8674503.1"/>
    <property type="molecule type" value="Genomic_DNA"/>
</dbReference>
<name>A0ACC2NUF3_9HYME</name>
<evidence type="ECO:0000313" key="1">
    <source>
        <dbReference type="EMBL" id="KAJ8674503.1"/>
    </source>
</evidence>